<dbReference type="AlphaFoldDB" id="A0A2S6I5G4"/>
<accession>A0A2S6I5G4</accession>
<keyword evidence="2" id="KW-1185">Reference proteome</keyword>
<gene>
    <name evidence="1" type="ORF">CLV84_3334</name>
</gene>
<sequence length="47" mass="5264">MSKPSPRFTAAYLLQRLSGNQHGDLTRFADDRQATLVGMQSVKDKRA</sequence>
<evidence type="ECO:0000313" key="2">
    <source>
        <dbReference type="Proteomes" id="UP000237662"/>
    </source>
</evidence>
<dbReference type="Proteomes" id="UP000237662">
    <property type="component" value="Unassembled WGS sequence"/>
</dbReference>
<dbReference type="EMBL" id="PTJC01000006">
    <property type="protein sequence ID" value="PPK86408.1"/>
    <property type="molecule type" value="Genomic_DNA"/>
</dbReference>
<protein>
    <submittedName>
        <fullName evidence="1">Uncharacterized protein</fullName>
    </submittedName>
</protein>
<name>A0A2S6I5G4_9BACT</name>
<evidence type="ECO:0000313" key="1">
    <source>
        <dbReference type="EMBL" id="PPK86408.1"/>
    </source>
</evidence>
<comment type="caution">
    <text evidence="1">The sequence shown here is derived from an EMBL/GenBank/DDBJ whole genome shotgun (WGS) entry which is preliminary data.</text>
</comment>
<organism evidence="1 2">
    <name type="scientific">Neolewinella xylanilytica</name>
    <dbReference type="NCBI Taxonomy" id="1514080"/>
    <lineage>
        <taxon>Bacteria</taxon>
        <taxon>Pseudomonadati</taxon>
        <taxon>Bacteroidota</taxon>
        <taxon>Saprospiria</taxon>
        <taxon>Saprospirales</taxon>
        <taxon>Lewinellaceae</taxon>
        <taxon>Neolewinella</taxon>
    </lineage>
</organism>
<proteinExistence type="predicted"/>
<reference evidence="1 2" key="1">
    <citation type="submission" date="2018-02" db="EMBL/GenBank/DDBJ databases">
        <title>Genomic Encyclopedia of Archaeal and Bacterial Type Strains, Phase II (KMG-II): from individual species to whole genera.</title>
        <authorList>
            <person name="Goeker M."/>
        </authorList>
    </citation>
    <scope>NUCLEOTIDE SEQUENCE [LARGE SCALE GENOMIC DNA]</scope>
    <source>
        <strain evidence="1 2">DSM 29526</strain>
    </source>
</reference>
<dbReference type="RefSeq" id="WP_170067748.1">
    <property type="nucleotide sequence ID" value="NZ_PTJC01000006.1"/>
</dbReference>